<dbReference type="Gene3D" id="1.10.20.60">
    <property type="entry name" value="Glu-tRNAGln amidotransferase C subunit, N-terminal domain"/>
    <property type="match status" value="1"/>
</dbReference>
<dbReference type="AlphaFoldDB" id="A0A7X3KC02"/>
<dbReference type="EC" id="6.3.5.-" evidence="7"/>
<gene>
    <name evidence="7 8" type="primary">gatC</name>
    <name evidence="8" type="ORF">E5983_03600</name>
</gene>
<dbReference type="InterPro" id="IPR003837">
    <property type="entry name" value="GatC"/>
</dbReference>
<comment type="catalytic activity">
    <reaction evidence="6 7">
        <text>L-glutamyl-tRNA(Gln) + L-glutamine + ATP + H2O = L-glutaminyl-tRNA(Gln) + L-glutamate + ADP + phosphate + H(+)</text>
        <dbReference type="Rhea" id="RHEA:17521"/>
        <dbReference type="Rhea" id="RHEA-COMP:9681"/>
        <dbReference type="Rhea" id="RHEA-COMP:9684"/>
        <dbReference type="ChEBI" id="CHEBI:15377"/>
        <dbReference type="ChEBI" id="CHEBI:15378"/>
        <dbReference type="ChEBI" id="CHEBI:29985"/>
        <dbReference type="ChEBI" id="CHEBI:30616"/>
        <dbReference type="ChEBI" id="CHEBI:43474"/>
        <dbReference type="ChEBI" id="CHEBI:58359"/>
        <dbReference type="ChEBI" id="CHEBI:78520"/>
        <dbReference type="ChEBI" id="CHEBI:78521"/>
        <dbReference type="ChEBI" id="CHEBI:456216"/>
    </reaction>
</comment>
<dbReference type="PANTHER" id="PTHR15004">
    <property type="entry name" value="GLUTAMYL-TRNA(GLN) AMIDOTRANSFERASE SUBUNIT C, MITOCHONDRIAL"/>
    <property type="match status" value="1"/>
</dbReference>
<sequence>MKISHEEVAHVANLSKLAFTAEETERFATDLTKIVDMVEMLNELDTEGVAVTSSVVTQVNVLRPDQAQTGWNREELFENVPEKDKGFIKVPAIFEEEGSNS</sequence>
<accession>A0A7X3KC02</accession>
<dbReference type="GO" id="GO:0006450">
    <property type="term" value="P:regulation of translational fidelity"/>
    <property type="evidence" value="ECO:0007669"/>
    <property type="project" value="InterPro"/>
</dbReference>
<evidence type="ECO:0000256" key="2">
    <source>
        <dbReference type="ARBA" id="ARBA00011123"/>
    </source>
</evidence>
<evidence type="ECO:0000256" key="3">
    <source>
        <dbReference type="ARBA" id="ARBA00022598"/>
    </source>
</evidence>
<dbReference type="OrthoDB" id="9813938at2"/>
<dbReference type="SUPFAM" id="SSF141000">
    <property type="entry name" value="Glu-tRNAGln amidotransferase C subunit"/>
    <property type="match status" value="1"/>
</dbReference>
<organism evidence="8 9">
    <name type="scientific">Streptococcus danieliae</name>
    <dbReference type="NCBI Taxonomy" id="747656"/>
    <lineage>
        <taxon>Bacteria</taxon>
        <taxon>Bacillati</taxon>
        <taxon>Bacillota</taxon>
        <taxon>Bacilli</taxon>
        <taxon>Lactobacillales</taxon>
        <taxon>Streptococcaceae</taxon>
        <taxon>Streptococcus</taxon>
    </lineage>
</organism>
<dbReference type="NCBIfam" id="TIGR00135">
    <property type="entry name" value="gatC"/>
    <property type="match status" value="1"/>
</dbReference>
<keyword evidence="7" id="KW-0648">Protein biosynthesis</keyword>
<comment type="subunit">
    <text evidence="2 7">Heterotrimer of A, B and C subunits.</text>
</comment>
<evidence type="ECO:0000313" key="9">
    <source>
        <dbReference type="Proteomes" id="UP000461595"/>
    </source>
</evidence>
<protein>
    <recommendedName>
        <fullName evidence="7">Aspartyl/glutamyl-tRNA(Asn/Gln) amidotransferase subunit C</fullName>
        <shortName evidence="7">Asp/Glu-ADT subunit C</shortName>
        <ecNumber evidence="7">6.3.5.-</ecNumber>
    </recommendedName>
</protein>
<keyword evidence="7" id="KW-0547">Nucleotide-binding</keyword>
<comment type="function">
    <text evidence="4 7">Allows the formation of correctly charged Asn-tRNA(Asn) or Gln-tRNA(Gln) through the transamidation of misacylated Asp-tRNA(Asn) or Glu-tRNA(Gln) in organisms which lack either or both of asparaginyl-tRNA or glutaminyl-tRNA synthetases. The reaction takes place in the presence of glutamine and ATP through an activated phospho-Asp-tRNA(Asn) or phospho-Glu-tRNA(Gln).</text>
</comment>
<dbReference type="Proteomes" id="UP000461595">
    <property type="component" value="Unassembled WGS sequence"/>
</dbReference>
<dbReference type="GO" id="GO:0005524">
    <property type="term" value="F:ATP binding"/>
    <property type="evidence" value="ECO:0007669"/>
    <property type="project" value="UniProtKB-KW"/>
</dbReference>
<comment type="caution">
    <text evidence="8">The sequence shown here is derived from an EMBL/GenBank/DDBJ whole genome shotgun (WGS) entry which is preliminary data.</text>
</comment>
<dbReference type="EMBL" id="WSRS01000021">
    <property type="protein sequence ID" value="MVX58734.1"/>
    <property type="molecule type" value="Genomic_DNA"/>
</dbReference>
<dbReference type="Pfam" id="PF02686">
    <property type="entry name" value="GatC"/>
    <property type="match status" value="1"/>
</dbReference>
<dbReference type="GO" id="GO:0016740">
    <property type="term" value="F:transferase activity"/>
    <property type="evidence" value="ECO:0007669"/>
    <property type="project" value="UniProtKB-KW"/>
</dbReference>
<evidence type="ECO:0000313" key="8">
    <source>
        <dbReference type="EMBL" id="MVX58734.1"/>
    </source>
</evidence>
<evidence type="ECO:0000256" key="4">
    <source>
        <dbReference type="ARBA" id="ARBA00024799"/>
    </source>
</evidence>
<dbReference type="InterPro" id="IPR036113">
    <property type="entry name" value="Asp/Glu-ADT_sf_sub_c"/>
</dbReference>
<keyword evidence="3 7" id="KW-0436">Ligase</keyword>
<dbReference type="HAMAP" id="MF_00122">
    <property type="entry name" value="GatC"/>
    <property type="match status" value="1"/>
</dbReference>
<name>A0A7X3KC02_9STRE</name>
<keyword evidence="8" id="KW-0808">Transferase</keyword>
<evidence type="ECO:0000256" key="7">
    <source>
        <dbReference type="HAMAP-Rule" id="MF_00122"/>
    </source>
</evidence>
<reference evidence="8 9" key="1">
    <citation type="submission" date="2019-12" db="EMBL/GenBank/DDBJ databases">
        <title>Microbes associate with the intestines of laboratory mice.</title>
        <authorList>
            <person name="Navarre W."/>
            <person name="Wong E."/>
        </authorList>
    </citation>
    <scope>NUCLEOTIDE SEQUENCE [LARGE SCALE GENOMIC DNA]</scope>
    <source>
        <strain evidence="8 9">NM51_B2-22</strain>
    </source>
</reference>
<dbReference type="GO" id="GO:0050567">
    <property type="term" value="F:glutaminyl-tRNA synthase (glutamine-hydrolyzing) activity"/>
    <property type="evidence" value="ECO:0007669"/>
    <property type="project" value="UniProtKB-UniRule"/>
</dbReference>
<evidence type="ECO:0000256" key="5">
    <source>
        <dbReference type="ARBA" id="ARBA00047380"/>
    </source>
</evidence>
<dbReference type="RefSeq" id="WP_160332547.1">
    <property type="nucleotide sequence ID" value="NZ_JAOBSU010000062.1"/>
</dbReference>
<comment type="similarity">
    <text evidence="1 7">Belongs to the GatC family.</text>
</comment>
<evidence type="ECO:0000256" key="6">
    <source>
        <dbReference type="ARBA" id="ARBA00047913"/>
    </source>
</evidence>
<comment type="catalytic activity">
    <reaction evidence="5 7">
        <text>L-aspartyl-tRNA(Asn) + L-glutamine + ATP + H2O = L-asparaginyl-tRNA(Asn) + L-glutamate + ADP + phosphate + 2 H(+)</text>
        <dbReference type="Rhea" id="RHEA:14513"/>
        <dbReference type="Rhea" id="RHEA-COMP:9674"/>
        <dbReference type="Rhea" id="RHEA-COMP:9677"/>
        <dbReference type="ChEBI" id="CHEBI:15377"/>
        <dbReference type="ChEBI" id="CHEBI:15378"/>
        <dbReference type="ChEBI" id="CHEBI:29985"/>
        <dbReference type="ChEBI" id="CHEBI:30616"/>
        <dbReference type="ChEBI" id="CHEBI:43474"/>
        <dbReference type="ChEBI" id="CHEBI:58359"/>
        <dbReference type="ChEBI" id="CHEBI:78515"/>
        <dbReference type="ChEBI" id="CHEBI:78516"/>
        <dbReference type="ChEBI" id="CHEBI:456216"/>
    </reaction>
</comment>
<keyword evidence="7" id="KW-0067">ATP-binding</keyword>
<evidence type="ECO:0000256" key="1">
    <source>
        <dbReference type="ARBA" id="ARBA00010757"/>
    </source>
</evidence>
<dbReference type="PANTHER" id="PTHR15004:SF0">
    <property type="entry name" value="GLUTAMYL-TRNA(GLN) AMIDOTRANSFERASE SUBUNIT C, MITOCHONDRIAL"/>
    <property type="match status" value="1"/>
</dbReference>
<proteinExistence type="inferred from homology"/>
<dbReference type="GO" id="GO:0006412">
    <property type="term" value="P:translation"/>
    <property type="evidence" value="ECO:0007669"/>
    <property type="project" value="UniProtKB-UniRule"/>
</dbReference>
<dbReference type="GO" id="GO:0070681">
    <property type="term" value="P:glutaminyl-tRNAGln biosynthesis via transamidation"/>
    <property type="evidence" value="ECO:0007669"/>
    <property type="project" value="TreeGrafter"/>
</dbReference>